<organism evidence="1 2">
    <name type="scientific">Frieseomelitta varia</name>
    <dbReference type="NCBI Taxonomy" id="561572"/>
    <lineage>
        <taxon>Eukaryota</taxon>
        <taxon>Metazoa</taxon>
        <taxon>Ecdysozoa</taxon>
        <taxon>Arthropoda</taxon>
        <taxon>Hexapoda</taxon>
        <taxon>Insecta</taxon>
        <taxon>Pterygota</taxon>
        <taxon>Neoptera</taxon>
        <taxon>Endopterygota</taxon>
        <taxon>Hymenoptera</taxon>
        <taxon>Apocrita</taxon>
        <taxon>Aculeata</taxon>
        <taxon>Apoidea</taxon>
        <taxon>Anthophila</taxon>
        <taxon>Apidae</taxon>
        <taxon>Frieseomelitta</taxon>
    </lineage>
</organism>
<keyword evidence="2" id="KW-1185">Reference proteome</keyword>
<reference evidence="1" key="1">
    <citation type="submission" date="2019-11" db="EMBL/GenBank/DDBJ databases">
        <title>The nuclear and mitochondrial genomes of Frieseomelitta varia - a highly eusocial stingless bee (Meliponini) with a permanently sterile worker caste.</title>
        <authorList>
            <person name="Freitas F.C.P."/>
            <person name="Lourenco A.P."/>
            <person name="Nunes F.M.F."/>
            <person name="Paschoal A.R."/>
            <person name="Abreu F.C.P."/>
            <person name="Barbin F.O."/>
            <person name="Bataglia L."/>
            <person name="Cardoso-Junior C.A.M."/>
            <person name="Cervoni M.S."/>
            <person name="Silva S.R."/>
            <person name="Dalarmi F."/>
            <person name="Del Lama M.A."/>
            <person name="Depintor T.S."/>
            <person name="Ferreira K.M."/>
            <person name="Goria P.S."/>
            <person name="Jaskot M.C."/>
            <person name="Lago D.C."/>
            <person name="Luna-Lucena D."/>
            <person name="Moda L.M."/>
            <person name="Nascimento L."/>
            <person name="Pedrino M."/>
            <person name="Rabico F.O."/>
            <person name="Sanches F.C."/>
            <person name="Santos D.E."/>
            <person name="Santos C.G."/>
            <person name="Vieira J."/>
            <person name="Lopes T.F."/>
            <person name="Barchuk A.R."/>
            <person name="Hartfelder K."/>
            <person name="Simoes Z.L.P."/>
            <person name="Bitondi M.M.G."/>
            <person name="Pinheiro D.G."/>
        </authorList>
    </citation>
    <scope>NUCLEOTIDE SEQUENCE</scope>
    <source>
        <strain evidence="1">USP_RPSP 00005682</strain>
        <tissue evidence="1">Whole individual</tissue>
    </source>
</reference>
<dbReference type="EMBL" id="WNWW01000513">
    <property type="protein sequence ID" value="KAF3423990.1"/>
    <property type="molecule type" value="Genomic_DNA"/>
</dbReference>
<proteinExistence type="predicted"/>
<protein>
    <submittedName>
        <fullName evidence="1">Uncharacterized protein</fullName>
    </submittedName>
</protein>
<comment type="caution">
    <text evidence="1">The sequence shown here is derived from an EMBL/GenBank/DDBJ whole genome shotgun (WGS) entry which is preliminary data.</text>
</comment>
<accession>A0A833RUR2</accession>
<evidence type="ECO:0000313" key="2">
    <source>
        <dbReference type="Proteomes" id="UP000655588"/>
    </source>
</evidence>
<dbReference type="Proteomes" id="UP000655588">
    <property type="component" value="Unassembled WGS sequence"/>
</dbReference>
<sequence>MNKVNSPHSVTITIYSETKLVENRKCIMPFLMIDHSEISNTNLEDITKALEDMDSALYLE</sequence>
<dbReference type="AlphaFoldDB" id="A0A833RUR2"/>
<name>A0A833RUR2_9HYME</name>
<gene>
    <name evidence="1" type="ORF">E2986_13765</name>
</gene>
<evidence type="ECO:0000313" key="1">
    <source>
        <dbReference type="EMBL" id="KAF3423990.1"/>
    </source>
</evidence>